<dbReference type="InterPro" id="IPR038765">
    <property type="entry name" value="Papain-like_cys_pep_sf"/>
</dbReference>
<evidence type="ECO:0000313" key="3">
    <source>
        <dbReference type="Proteomes" id="UP001140091"/>
    </source>
</evidence>
<dbReference type="InterPro" id="IPR053710">
    <property type="entry name" value="Arylamine_NAT_domain_sf"/>
</dbReference>
<dbReference type="PANTHER" id="PTHR11786">
    <property type="entry name" value="N-HYDROXYARYLAMINE O-ACETYLTRANSFERASE"/>
    <property type="match status" value="1"/>
</dbReference>
<evidence type="ECO:0000256" key="1">
    <source>
        <dbReference type="ARBA" id="ARBA00006547"/>
    </source>
</evidence>
<comment type="caution">
    <text evidence="2">The sequence shown here is derived from an EMBL/GenBank/DDBJ whole genome shotgun (WGS) entry which is preliminary data.</text>
</comment>
<dbReference type="AlphaFoldDB" id="A0A9W8MB36"/>
<reference evidence="2" key="1">
    <citation type="submission" date="2022-06" db="EMBL/GenBank/DDBJ databases">
        <title>Genome Sequence of Candolleomyces eurysporus.</title>
        <authorList>
            <person name="Buettner E."/>
        </authorList>
    </citation>
    <scope>NUCLEOTIDE SEQUENCE</scope>
    <source>
        <strain evidence="2">VTCC 930004</strain>
    </source>
</reference>
<feature type="non-terminal residue" evidence="2">
    <location>
        <position position="379"/>
    </location>
</feature>
<keyword evidence="3" id="KW-1185">Reference proteome</keyword>
<dbReference type="Pfam" id="PF00797">
    <property type="entry name" value="Acetyltransf_2"/>
    <property type="match status" value="1"/>
</dbReference>
<dbReference type="InterPro" id="IPR001447">
    <property type="entry name" value="Arylamine_N-AcTrfase"/>
</dbReference>
<dbReference type="OrthoDB" id="10260017at2759"/>
<dbReference type="GO" id="GO:0016407">
    <property type="term" value="F:acetyltransferase activity"/>
    <property type="evidence" value="ECO:0007669"/>
    <property type="project" value="InterPro"/>
</dbReference>
<proteinExistence type="inferred from homology"/>
<sequence>MGTEVPILDRTCKPTIVHHLTIPPEPSYDVDVFLFQGQMAGFLQDELWIKRVQSKYTPIQVAQYLAAIGVSPPSPREQPFDSTNGSRQRETRLETLEMVVKHHLLAFPFENTDMHYTASHDIDIDPQALFKRFIVERKGSFCFGQNTVLLEMLRGLGYRSYAGAARVNSNWQDPSQEYSYGAQLHMVVFVQPFEDSSETYVVDVGFGGSGLVRPIPLVSGDSSEVVGVGPAEFHRLVKEPFPHSSLAQGVWHLEVRHASESETDASATSAWKRMFSFCEQEFFYEDCVAASATVTRGHPLFTQNVLCIRYVLDNQSLDSDLYRVIMHGNEVKARRNGETQVLATLKTELDRVKALREIFGIQVDDSCVKFVAGGLAQLR</sequence>
<dbReference type="SUPFAM" id="SSF54001">
    <property type="entry name" value="Cysteine proteinases"/>
    <property type="match status" value="1"/>
</dbReference>
<protein>
    <recommendedName>
        <fullName evidence="4">Arylamine N-acetyltransferase</fullName>
    </recommendedName>
</protein>
<gene>
    <name evidence="2" type="ORF">H1R20_g14930</name>
</gene>
<dbReference type="PANTHER" id="PTHR11786:SF0">
    <property type="entry name" value="ARYLAMINE N-ACETYLTRANSFERASE 4-RELATED"/>
    <property type="match status" value="1"/>
</dbReference>
<name>A0A9W8MB36_9AGAR</name>
<evidence type="ECO:0000313" key="2">
    <source>
        <dbReference type="EMBL" id="KAJ2922164.1"/>
    </source>
</evidence>
<dbReference type="EMBL" id="JANBPK010001509">
    <property type="protein sequence ID" value="KAJ2922164.1"/>
    <property type="molecule type" value="Genomic_DNA"/>
</dbReference>
<dbReference type="Proteomes" id="UP001140091">
    <property type="component" value="Unassembled WGS sequence"/>
</dbReference>
<comment type="similarity">
    <text evidence="1">Belongs to the arylamine N-acetyltransferase family.</text>
</comment>
<organism evidence="2 3">
    <name type="scientific">Candolleomyces eurysporus</name>
    <dbReference type="NCBI Taxonomy" id="2828524"/>
    <lineage>
        <taxon>Eukaryota</taxon>
        <taxon>Fungi</taxon>
        <taxon>Dikarya</taxon>
        <taxon>Basidiomycota</taxon>
        <taxon>Agaricomycotina</taxon>
        <taxon>Agaricomycetes</taxon>
        <taxon>Agaricomycetidae</taxon>
        <taxon>Agaricales</taxon>
        <taxon>Agaricineae</taxon>
        <taxon>Psathyrellaceae</taxon>
        <taxon>Candolleomyces</taxon>
    </lineage>
</organism>
<dbReference type="Gene3D" id="3.30.2140.20">
    <property type="match status" value="1"/>
</dbReference>
<accession>A0A9W8MB36</accession>
<evidence type="ECO:0008006" key="4">
    <source>
        <dbReference type="Google" id="ProtNLM"/>
    </source>
</evidence>